<dbReference type="OMA" id="GCNNSNC"/>
<evidence type="ECO:0000259" key="4">
    <source>
        <dbReference type="PROSITE" id="PS51634"/>
    </source>
</evidence>
<feature type="domain" description="CRC" evidence="4">
    <location>
        <begin position="70"/>
        <end position="156"/>
    </location>
</feature>
<evidence type="ECO:0000313" key="6">
    <source>
        <dbReference type="Proteomes" id="UP000683925"/>
    </source>
</evidence>
<reference evidence="5" key="1">
    <citation type="submission" date="2021-01" db="EMBL/GenBank/DDBJ databases">
        <authorList>
            <consortium name="Genoscope - CEA"/>
            <person name="William W."/>
        </authorList>
    </citation>
    <scope>NUCLEOTIDE SEQUENCE</scope>
</reference>
<name>A0A8S1UY23_PAROT</name>
<dbReference type="GO" id="GO:0006355">
    <property type="term" value="P:regulation of DNA-templated transcription"/>
    <property type="evidence" value="ECO:0007669"/>
    <property type="project" value="TreeGrafter"/>
</dbReference>
<evidence type="ECO:0000256" key="3">
    <source>
        <dbReference type="ARBA" id="ARBA00023242"/>
    </source>
</evidence>
<evidence type="ECO:0000256" key="1">
    <source>
        <dbReference type="ARBA" id="ARBA00004123"/>
    </source>
</evidence>
<organism evidence="5 6">
    <name type="scientific">Paramecium octaurelia</name>
    <dbReference type="NCBI Taxonomy" id="43137"/>
    <lineage>
        <taxon>Eukaryota</taxon>
        <taxon>Sar</taxon>
        <taxon>Alveolata</taxon>
        <taxon>Ciliophora</taxon>
        <taxon>Intramacronucleata</taxon>
        <taxon>Oligohymenophorea</taxon>
        <taxon>Peniculida</taxon>
        <taxon>Parameciidae</taxon>
        <taxon>Paramecium</taxon>
    </lineage>
</organism>
<dbReference type="PROSITE" id="PS51634">
    <property type="entry name" value="CRC"/>
    <property type="match status" value="1"/>
</dbReference>
<keyword evidence="6" id="KW-1185">Reference proteome</keyword>
<dbReference type="Pfam" id="PF03638">
    <property type="entry name" value="TCR"/>
    <property type="match status" value="2"/>
</dbReference>
<evidence type="ECO:0000313" key="5">
    <source>
        <dbReference type="EMBL" id="CAD8169920.1"/>
    </source>
</evidence>
<sequence>MDAENWSSFDRKIFELIQNEDLFGTTSPQKESPMPILKFFDPDESPNILSGKKPFPIQKNIVKPKEIEKSIVKCKCLKSKCQKSYCECFAVGRSCSVECNCLGCNNSNCSQKIKKTQCGGCNCKKTGCVKKYCECYLKKQRCTFLCNCIDCCNQEDSESEKEKEKENEKNHCIGILSSNLLMNSQITEQLNK</sequence>
<dbReference type="PANTHER" id="PTHR12446:SF34">
    <property type="entry name" value="PROTEIN LIN-54 HOMOLOG"/>
    <property type="match status" value="1"/>
</dbReference>
<dbReference type="OrthoDB" id="6283463at2759"/>
<dbReference type="PANTHER" id="PTHR12446">
    <property type="entry name" value="TESMIN/TSO1-RELATED"/>
    <property type="match status" value="1"/>
</dbReference>
<dbReference type="EMBL" id="CAJJDP010000054">
    <property type="protein sequence ID" value="CAD8169920.1"/>
    <property type="molecule type" value="Genomic_DNA"/>
</dbReference>
<dbReference type="SMART" id="SM01114">
    <property type="entry name" value="CXC"/>
    <property type="match status" value="2"/>
</dbReference>
<dbReference type="GO" id="GO:0005634">
    <property type="term" value="C:nucleus"/>
    <property type="evidence" value="ECO:0007669"/>
    <property type="project" value="UniProtKB-SubCell"/>
</dbReference>
<dbReference type="InterPro" id="IPR033467">
    <property type="entry name" value="Tesmin/TSO1-like_CXC"/>
</dbReference>
<comment type="subcellular location">
    <subcellularLocation>
        <location evidence="1">Nucleus</location>
    </subcellularLocation>
</comment>
<evidence type="ECO:0000256" key="2">
    <source>
        <dbReference type="ARBA" id="ARBA00007267"/>
    </source>
</evidence>
<gene>
    <name evidence="5" type="ORF">POCTA_138.1.T0540205</name>
</gene>
<keyword evidence="3" id="KW-0539">Nucleus</keyword>
<protein>
    <recommendedName>
        <fullName evidence="4">CRC domain-containing protein</fullName>
    </recommendedName>
</protein>
<comment type="caution">
    <text evidence="5">The sequence shown here is derived from an EMBL/GenBank/DDBJ whole genome shotgun (WGS) entry which is preliminary data.</text>
</comment>
<dbReference type="Proteomes" id="UP000683925">
    <property type="component" value="Unassembled WGS sequence"/>
</dbReference>
<dbReference type="AlphaFoldDB" id="A0A8S1UY23"/>
<comment type="similarity">
    <text evidence="2">Belongs to the lin-54 family.</text>
</comment>
<dbReference type="InterPro" id="IPR005172">
    <property type="entry name" value="CRC"/>
</dbReference>
<proteinExistence type="inferred from homology"/>
<dbReference type="InterPro" id="IPR028307">
    <property type="entry name" value="Lin-54_fam"/>
</dbReference>
<accession>A0A8S1UY23</accession>